<keyword evidence="2" id="KW-1185">Reference proteome</keyword>
<dbReference type="AlphaFoldDB" id="A0AAN5IFJ2"/>
<sequence>SSVSFKHRHRFRLNLITLSPYLSPFRFVKDGELACLVCNRAATGTHYMAIYFVQWLPLVLPALHCSQEKLHMQTGWSRQTQLLSQSWLQIVPTGSVHCSVRGHGF</sequence>
<protein>
    <submittedName>
        <fullName evidence="1">Uncharacterized protein</fullName>
    </submittedName>
</protein>
<name>A0AAN5IFJ2_9BILA</name>
<organism evidence="1 2">
    <name type="scientific">Pristionchus mayeri</name>
    <dbReference type="NCBI Taxonomy" id="1317129"/>
    <lineage>
        <taxon>Eukaryota</taxon>
        <taxon>Metazoa</taxon>
        <taxon>Ecdysozoa</taxon>
        <taxon>Nematoda</taxon>
        <taxon>Chromadorea</taxon>
        <taxon>Rhabditida</taxon>
        <taxon>Rhabditina</taxon>
        <taxon>Diplogasteromorpha</taxon>
        <taxon>Diplogasteroidea</taxon>
        <taxon>Neodiplogasteridae</taxon>
        <taxon>Pristionchus</taxon>
    </lineage>
</organism>
<evidence type="ECO:0000313" key="2">
    <source>
        <dbReference type="Proteomes" id="UP001328107"/>
    </source>
</evidence>
<reference evidence="2" key="1">
    <citation type="submission" date="2022-10" db="EMBL/GenBank/DDBJ databases">
        <title>Genome assembly of Pristionchus species.</title>
        <authorList>
            <person name="Yoshida K."/>
            <person name="Sommer R.J."/>
        </authorList>
    </citation>
    <scope>NUCLEOTIDE SEQUENCE [LARGE SCALE GENOMIC DNA]</scope>
    <source>
        <strain evidence="2">RS5460</strain>
    </source>
</reference>
<feature type="non-terminal residue" evidence="1">
    <location>
        <position position="1"/>
    </location>
</feature>
<comment type="caution">
    <text evidence="1">The sequence shown here is derived from an EMBL/GenBank/DDBJ whole genome shotgun (WGS) entry which is preliminary data.</text>
</comment>
<gene>
    <name evidence="1" type="ORF">PMAYCL1PPCAC_32656</name>
</gene>
<dbReference type="EMBL" id="BTRK01000006">
    <property type="protein sequence ID" value="GMR62460.1"/>
    <property type="molecule type" value="Genomic_DNA"/>
</dbReference>
<evidence type="ECO:0000313" key="1">
    <source>
        <dbReference type="EMBL" id="GMR62460.1"/>
    </source>
</evidence>
<proteinExistence type="predicted"/>
<accession>A0AAN5IFJ2</accession>
<dbReference type="Proteomes" id="UP001328107">
    <property type="component" value="Unassembled WGS sequence"/>
</dbReference>